<evidence type="ECO:0000256" key="1">
    <source>
        <dbReference type="ARBA" id="ARBA00006432"/>
    </source>
</evidence>
<evidence type="ECO:0000313" key="4">
    <source>
        <dbReference type="Proteomes" id="UP001154015"/>
    </source>
</evidence>
<dbReference type="PROSITE" id="PS00455">
    <property type="entry name" value="AMP_BINDING"/>
    <property type="match status" value="1"/>
</dbReference>
<dbReference type="Gene3D" id="3.40.50.12780">
    <property type="entry name" value="N-terminal domain of ligase-like"/>
    <property type="match status" value="1"/>
</dbReference>
<gene>
    <name evidence="3" type="ORF">SGL43_01794</name>
</gene>
<evidence type="ECO:0000313" key="3">
    <source>
        <dbReference type="EMBL" id="CAH9414782.1"/>
    </source>
</evidence>
<feature type="domain" description="AMP-dependent synthetase/ligase" evidence="2">
    <location>
        <begin position="54"/>
        <end position="420"/>
    </location>
</feature>
<comment type="similarity">
    <text evidence="1">Belongs to the ATP-dependent AMP-binding enzyme family.</text>
</comment>
<reference evidence="3" key="1">
    <citation type="submission" date="2022-03" db="EMBL/GenBank/DDBJ databases">
        <authorList>
            <person name="Leyn A S."/>
        </authorList>
    </citation>
    <scope>NUCLEOTIDE SEQUENCE</scope>
    <source>
        <strain evidence="3">Streptomyces globisporus 4-3</strain>
    </source>
</reference>
<dbReference type="PANTHER" id="PTHR22754">
    <property type="entry name" value="DISCO-INTERACTING PROTEIN 2 DIP2 -RELATED"/>
    <property type="match status" value="1"/>
</dbReference>
<name>A0ABM9GTZ6_STRGL</name>
<protein>
    <recommendedName>
        <fullName evidence="2">AMP-dependent synthetase/ligase domain-containing protein</fullName>
    </recommendedName>
</protein>
<evidence type="ECO:0000259" key="2">
    <source>
        <dbReference type="Pfam" id="PF00501"/>
    </source>
</evidence>
<dbReference type="InterPro" id="IPR042099">
    <property type="entry name" value="ANL_N_sf"/>
</dbReference>
<proteinExistence type="inferred from homology"/>
<organism evidence="3 4">
    <name type="scientific">Streptomyces globisporus</name>
    <dbReference type="NCBI Taxonomy" id="1908"/>
    <lineage>
        <taxon>Bacteria</taxon>
        <taxon>Bacillati</taxon>
        <taxon>Actinomycetota</taxon>
        <taxon>Actinomycetes</taxon>
        <taxon>Kitasatosporales</taxon>
        <taxon>Streptomycetaceae</taxon>
        <taxon>Streptomyces</taxon>
    </lineage>
</organism>
<dbReference type="SUPFAM" id="SSF56801">
    <property type="entry name" value="Acetyl-CoA synthetase-like"/>
    <property type="match status" value="1"/>
</dbReference>
<dbReference type="InterPro" id="IPR000873">
    <property type="entry name" value="AMP-dep_synth/lig_dom"/>
</dbReference>
<keyword evidence="4" id="KW-1185">Reference proteome</keyword>
<accession>A0ABM9GTZ6</accession>
<dbReference type="PANTHER" id="PTHR22754:SF32">
    <property type="entry name" value="DISCO-INTERACTING PROTEIN 2"/>
    <property type="match status" value="1"/>
</dbReference>
<dbReference type="Pfam" id="PF00501">
    <property type="entry name" value="AMP-binding"/>
    <property type="match status" value="1"/>
</dbReference>
<dbReference type="InterPro" id="IPR020845">
    <property type="entry name" value="AMP-binding_CS"/>
</dbReference>
<sequence>MLRRAGHGATPRVCRKCREPWERTGTLGDRNRGLLDWLDQPSTERGLYYADSADGWDFWSYRDLAALVLRTAAALRAQGVGQGDVVALVLRSSPGFVAGFFGALAAGATPCSIPPPFAFQRADEYEKHASHLFATAAPRFTVCDDESLEQIRKVASGLGLQEPVAFDELVAGAEPLERPMPLPETALIQFTSGSSGFSRGVLISADALRTNLAGMGQWLGCAPQYPAVSWLPVHHDMGLVGFLLNVVVTGFDGWMMQPDDFIRSPLRYLRCISDQGAVMTAMPNFGLAYILRRVRPADLRELRFDSVRCVIIGAERVDRQVLEDFHALLGPHGLDRGALLPAYGSAEATLAVTGLAPGEGWSAQAPDAGDAASLAGAAVVGCGRPLEGRTVRILSEEGEELPDGRVGEIVVTGVSIASGYIGTTGSASGTSVDDGGLATGDAGFLRDGQLFVIGRLGDGLKVNGKMVFAESLEALLHHRGIPERRVAVLLGVRDGVPTGVAVFGGVRPGWREAAHEVLSEWLGDAELHMVELPRGGVSVTSSGKPRRRVIWKALCAGEFDATTRPLTAEAEADAPVAAD</sequence>
<comment type="caution">
    <text evidence="3">The sequence shown here is derived from an EMBL/GenBank/DDBJ whole genome shotgun (WGS) entry which is preliminary data.</text>
</comment>
<dbReference type="EMBL" id="CAKXYP010000004">
    <property type="protein sequence ID" value="CAH9414782.1"/>
    <property type="molecule type" value="Genomic_DNA"/>
</dbReference>
<dbReference type="Proteomes" id="UP001154015">
    <property type="component" value="Unassembled WGS sequence"/>
</dbReference>